<name>A0ABV5FTP5_9MICC</name>
<keyword evidence="3" id="KW-1185">Reference proteome</keyword>
<evidence type="ECO:0000313" key="3">
    <source>
        <dbReference type="Proteomes" id="UP001589575"/>
    </source>
</evidence>
<gene>
    <name evidence="2" type="ORF">ACFFX0_02140</name>
</gene>
<evidence type="ECO:0000313" key="2">
    <source>
        <dbReference type="EMBL" id="MFB9070055.1"/>
    </source>
</evidence>
<protein>
    <recommendedName>
        <fullName evidence="4">Secreted protein</fullName>
    </recommendedName>
</protein>
<evidence type="ECO:0000256" key="1">
    <source>
        <dbReference type="SAM" id="MobiDB-lite"/>
    </source>
</evidence>
<dbReference type="EMBL" id="JBHMFI010000001">
    <property type="protein sequence ID" value="MFB9070055.1"/>
    <property type="molecule type" value="Genomic_DNA"/>
</dbReference>
<accession>A0ABV5FTP5</accession>
<proteinExistence type="predicted"/>
<reference evidence="2 3" key="1">
    <citation type="submission" date="2024-09" db="EMBL/GenBank/DDBJ databases">
        <authorList>
            <person name="Sun Q."/>
            <person name="Mori K."/>
        </authorList>
    </citation>
    <scope>NUCLEOTIDE SEQUENCE [LARGE SCALE GENOMIC DNA]</scope>
    <source>
        <strain evidence="2 3">CCM 7609</strain>
    </source>
</reference>
<comment type="caution">
    <text evidence="2">The sequence shown here is derived from an EMBL/GenBank/DDBJ whole genome shotgun (WGS) entry which is preliminary data.</text>
</comment>
<organism evidence="2 3">
    <name type="scientific">Citricoccus parietis</name>
    <dbReference type="NCBI Taxonomy" id="592307"/>
    <lineage>
        <taxon>Bacteria</taxon>
        <taxon>Bacillati</taxon>
        <taxon>Actinomycetota</taxon>
        <taxon>Actinomycetes</taxon>
        <taxon>Micrococcales</taxon>
        <taxon>Micrococcaceae</taxon>
        <taxon>Citricoccus</taxon>
    </lineage>
</organism>
<evidence type="ECO:0008006" key="4">
    <source>
        <dbReference type="Google" id="ProtNLM"/>
    </source>
</evidence>
<sequence>MRWALSSRPAWSVAMCTRMGLLLLSASGGFSSGRGDAVGYGRDQRPAYRGGSPTRRDVSGGTILPGPVIQQSLHTGVPAGPVRPMASAPPSSLSVPDRPEATCPL</sequence>
<feature type="region of interest" description="Disordered" evidence="1">
    <location>
        <begin position="30"/>
        <end position="105"/>
    </location>
</feature>
<dbReference type="Proteomes" id="UP001589575">
    <property type="component" value="Unassembled WGS sequence"/>
</dbReference>